<proteinExistence type="predicted"/>
<feature type="transmembrane region" description="Helical" evidence="1">
    <location>
        <begin position="180"/>
        <end position="206"/>
    </location>
</feature>
<gene>
    <name evidence="2" type="ORF">ODALV1_LOCUS30407</name>
</gene>
<dbReference type="Proteomes" id="UP001642540">
    <property type="component" value="Unassembled WGS sequence"/>
</dbReference>
<organism evidence="2 3">
    <name type="scientific">Orchesella dallaii</name>
    <dbReference type="NCBI Taxonomy" id="48710"/>
    <lineage>
        <taxon>Eukaryota</taxon>
        <taxon>Metazoa</taxon>
        <taxon>Ecdysozoa</taxon>
        <taxon>Arthropoda</taxon>
        <taxon>Hexapoda</taxon>
        <taxon>Collembola</taxon>
        <taxon>Entomobryomorpha</taxon>
        <taxon>Entomobryoidea</taxon>
        <taxon>Orchesellidae</taxon>
        <taxon>Orchesellinae</taxon>
        <taxon>Orchesella</taxon>
    </lineage>
</organism>
<feature type="transmembrane region" description="Helical" evidence="1">
    <location>
        <begin position="78"/>
        <end position="98"/>
    </location>
</feature>
<evidence type="ECO:0008006" key="4">
    <source>
        <dbReference type="Google" id="ProtNLM"/>
    </source>
</evidence>
<feature type="transmembrane region" description="Helical" evidence="1">
    <location>
        <begin position="261"/>
        <end position="283"/>
    </location>
</feature>
<feature type="transmembrane region" description="Helical" evidence="1">
    <location>
        <begin position="289"/>
        <end position="316"/>
    </location>
</feature>
<keyword evidence="1" id="KW-1133">Transmembrane helix</keyword>
<keyword evidence="1" id="KW-0812">Transmembrane</keyword>
<accession>A0ABP1S7F2</accession>
<reference evidence="2 3" key="1">
    <citation type="submission" date="2024-08" db="EMBL/GenBank/DDBJ databases">
        <authorList>
            <person name="Cucini C."/>
            <person name="Frati F."/>
        </authorList>
    </citation>
    <scope>NUCLEOTIDE SEQUENCE [LARGE SCALE GENOMIC DNA]</scope>
</reference>
<dbReference type="EMBL" id="CAXLJM020000164">
    <property type="protein sequence ID" value="CAL8145180.1"/>
    <property type="molecule type" value="Genomic_DNA"/>
</dbReference>
<sequence length="385" mass="44140">MDQKVQNFFRVFEFVGASPYKFTLIPGTGDFFIKAKPSSQLKAWGFYLTVGFLHLIKTSFFLAHLFQNYLEKEDYKRIVFHGIYFTSYISILFQTLPFSVGRIETMQLGNGATFFIHNFGKGISMPIFRKSTKLKLRVILFFCCNAINAQFLFMAIFIIFREDAWNHGSNVYKLFQFMGSPLIISIGAGSIMEAYYFFTVWGVFILEMYFNIIFFQAFTITVGQLTNPSAKTFSEMYQNYKSYNQLRLLLSLYNNTFGRLYIPYVTSCFGTICVLGVFVSIKLAYLRDVIIMITGIFSIFFFGPVVLVLTTFTGWIHENSKKVKRHLNSQGQGFSGKLARRILRAVKVVAVKSGNFYDIHKITSLTLLGMLANFSVSLLLSVESN</sequence>
<keyword evidence="3" id="KW-1185">Reference proteome</keyword>
<evidence type="ECO:0000256" key="1">
    <source>
        <dbReference type="SAM" id="Phobius"/>
    </source>
</evidence>
<protein>
    <recommendedName>
        <fullName evidence="4">Gustatory receptor</fullName>
    </recommendedName>
</protein>
<evidence type="ECO:0000313" key="3">
    <source>
        <dbReference type="Proteomes" id="UP001642540"/>
    </source>
</evidence>
<name>A0ABP1S7F2_9HEXA</name>
<feature type="transmembrane region" description="Helical" evidence="1">
    <location>
        <begin position="138"/>
        <end position="160"/>
    </location>
</feature>
<evidence type="ECO:0000313" key="2">
    <source>
        <dbReference type="EMBL" id="CAL8145180.1"/>
    </source>
</evidence>
<comment type="caution">
    <text evidence="2">The sequence shown here is derived from an EMBL/GenBank/DDBJ whole genome shotgun (WGS) entry which is preliminary data.</text>
</comment>
<feature type="transmembrane region" description="Helical" evidence="1">
    <location>
        <begin position="44"/>
        <end position="66"/>
    </location>
</feature>
<keyword evidence="1" id="KW-0472">Membrane</keyword>
<feature type="transmembrane region" description="Helical" evidence="1">
    <location>
        <begin position="362"/>
        <end position="382"/>
    </location>
</feature>